<comment type="similarity">
    <text evidence="2">Belongs to the bacterial solute-binding protein SsuA/TauA family.</text>
</comment>
<dbReference type="PANTHER" id="PTHR30024">
    <property type="entry name" value="ALIPHATIC SULFONATES-BINDING PROTEIN-RELATED"/>
    <property type="match status" value="1"/>
</dbReference>
<dbReference type="InterPro" id="IPR001638">
    <property type="entry name" value="Solute-binding_3/MltF_N"/>
</dbReference>
<dbReference type="EMBL" id="JALPRX010000014">
    <property type="protein sequence ID" value="MCK8783578.1"/>
    <property type="molecule type" value="Genomic_DNA"/>
</dbReference>
<dbReference type="GO" id="GO:0016020">
    <property type="term" value="C:membrane"/>
    <property type="evidence" value="ECO:0007669"/>
    <property type="project" value="InterPro"/>
</dbReference>
<dbReference type="Gene3D" id="3.40.190.10">
    <property type="entry name" value="Periplasmic binding protein-like II"/>
    <property type="match status" value="2"/>
</dbReference>
<evidence type="ECO:0000256" key="5">
    <source>
        <dbReference type="ARBA" id="ARBA00055538"/>
    </source>
</evidence>
<dbReference type="Proteomes" id="UP001139516">
    <property type="component" value="Unassembled WGS sequence"/>
</dbReference>
<keyword evidence="3" id="KW-0813">Transport</keyword>
<dbReference type="PANTHER" id="PTHR30024:SF42">
    <property type="entry name" value="ALIPHATIC SULFONATES-BINDING PROTEIN-RELATED"/>
    <property type="match status" value="1"/>
</dbReference>
<dbReference type="FunFam" id="3.40.190.10:FF:000050">
    <property type="entry name" value="Sulfonate ABC transporter substrate-binding protein"/>
    <property type="match status" value="1"/>
</dbReference>
<reference evidence="8" key="1">
    <citation type="submission" date="2022-04" db="EMBL/GenBank/DDBJ databases">
        <title>Roseomonas acroporae sp. nov., isolated from coral Acropora digitifera.</title>
        <authorList>
            <person name="Sun H."/>
        </authorList>
    </citation>
    <scope>NUCLEOTIDE SEQUENCE</scope>
    <source>
        <strain evidence="8">NAR14</strain>
    </source>
</reference>
<keyword evidence="4" id="KW-0732">Signal</keyword>
<evidence type="ECO:0000256" key="4">
    <source>
        <dbReference type="ARBA" id="ARBA00022729"/>
    </source>
</evidence>
<evidence type="ECO:0000259" key="7">
    <source>
        <dbReference type="SMART" id="SM00062"/>
    </source>
</evidence>
<dbReference type="NCBIfam" id="NF008588">
    <property type="entry name" value="PRK11553.1"/>
    <property type="match status" value="1"/>
</dbReference>
<evidence type="ECO:0000256" key="3">
    <source>
        <dbReference type="ARBA" id="ARBA00022448"/>
    </source>
</evidence>
<dbReference type="GO" id="GO:0042597">
    <property type="term" value="C:periplasmic space"/>
    <property type="evidence" value="ECO:0007669"/>
    <property type="project" value="UniProtKB-SubCell"/>
</dbReference>
<evidence type="ECO:0000256" key="1">
    <source>
        <dbReference type="ARBA" id="ARBA00004418"/>
    </source>
</evidence>
<organism evidence="8 9">
    <name type="scientific">Roseomonas acroporae</name>
    <dbReference type="NCBI Taxonomy" id="2937791"/>
    <lineage>
        <taxon>Bacteria</taxon>
        <taxon>Pseudomonadati</taxon>
        <taxon>Pseudomonadota</taxon>
        <taxon>Alphaproteobacteria</taxon>
        <taxon>Acetobacterales</taxon>
        <taxon>Roseomonadaceae</taxon>
        <taxon>Roseomonas</taxon>
    </lineage>
</organism>
<gene>
    <name evidence="8" type="ORF">M0638_04180</name>
</gene>
<evidence type="ECO:0000256" key="6">
    <source>
        <dbReference type="ARBA" id="ARBA00070228"/>
    </source>
</evidence>
<evidence type="ECO:0000313" key="9">
    <source>
        <dbReference type="Proteomes" id="UP001139516"/>
    </source>
</evidence>
<dbReference type="AlphaFoldDB" id="A0A9X1Y5B2"/>
<accession>A0A9X1Y5B2</accession>
<dbReference type="SMART" id="SM00062">
    <property type="entry name" value="PBPb"/>
    <property type="match status" value="1"/>
</dbReference>
<proteinExistence type="inferred from homology"/>
<name>A0A9X1Y5B2_9PROT</name>
<evidence type="ECO:0000313" key="8">
    <source>
        <dbReference type="EMBL" id="MCK8783578.1"/>
    </source>
</evidence>
<evidence type="ECO:0000256" key="2">
    <source>
        <dbReference type="ARBA" id="ARBA00010742"/>
    </source>
</evidence>
<comment type="caution">
    <text evidence="8">The sequence shown here is derived from an EMBL/GenBank/DDBJ whole genome shotgun (WGS) entry which is preliminary data.</text>
</comment>
<keyword evidence="9" id="KW-1185">Reference proteome</keyword>
<protein>
    <recommendedName>
        <fullName evidence="6">Putative aliphatic sulfonates-binding protein</fullName>
    </recommendedName>
</protein>
<comment type="subcellular location">
    <subcellularLocation>
        <location evidence="1">Periplasm</location>
    </subcellularLocation>
</comment>
<dbReference type="InterPro" id="IPR010067">
    <property type="entry name" value="ABC_SsuA_sub-bd"/>
</dbReference>
<dbReference type="RefSeq" id="WP_248665702.1">
    <property type="nucleotide sequence ID" value="NZ_JALPRX010000014.1"/>
</dbReference>
<dbReference type="GO" id="GO:0042626">
    <property type="term" value="F:ATPase-coupled transmembrane transporter activity"/>
    <property type="evidence" value="ECO:0007669"/>
    <property type="project" value="InterPro"/>
</dbReference>
<comment type="function">
    <text evidence="5">Part of a binding-protein-dependent transport system for aliphatic sulfonates. Putative binding protein.</text>
</comment>
<dbReference type="InterPro" id="IPR015168">
    <property type="entry name" value="SsuA/THI5"/>
</dbReference>
<dbReference type="Pfam" id="PF09084">
    <property type="entry name" value="NMT1"/>
    <property type="match status" value="1"/>
</dbReference>
<dbReference type="InterPro" id="IPR006311">
    <property type="entry name" value="TAT_signal"/>
</dbReference>
<dbReference type="NCBIfam" id="TIGR01728">
    <property type="entry name" value="SsuA_fam"/>
    <property type="match status" value="1"/>
</dbReference>
<dbReference type="PROSITE" id="PS51318">
    <property type="entry name" value="TAT"/>
    <property type="match status" value="1"/>
</dbReference>
<dbReference type="SUPFAM" id="SSF53850">
    <property type="entry name" value="Periplasmic binding protein-like II"/>
    <property type="match status" value="1"/>
</dbReference>
<sequence>MTTRRTLLAALGAGLALPAIRPTRADGARELRVGFQKTSVLLVAKVRGALEERFRAQGIAVRWNEFSFGPPLLEALNVGSIDFGYTGDAPPIFAQAARANLLYVGAIPSRGDNQAILVPEGSTVQSVAELKGKRLAYARGSSAHSMAVAAVQQAGLQWRDIVPAELAPADAAAAFQRGSVDAWSIWDPYYAIAEAGRGVRVLRSGKEIERQNSFFLGNRTFTEKNPRLIAETLDELAKVADWAGANREEVSRLQAEGTGIPVEAVRRAIARTEFGIGPVTDAVVTQQQKVADRFRELNLIPRSVTVRDAVWQRPAI</sequence>
<feature type="domain" description="Solute-binding protein family 3/N-terminal" evidence="7">
    <location>
        <begin position="30"/>
        <end position="246"/>
    </location>
</feature>